<dbReference type="InterPro" id="IPR005706">
    <property type="entry name" value="Ribosomal_uS2_bac/mit/plastid"/>
</dbReference>
<dbReference type="GO" id="GO:0005763">
    <property type="term" value="C:mitochondrial small ribosomal subunit"/>
    <property type="evidence" value="ECO:0007669"/>
    <property type="project" value="TreeGrafter"/>
</dbReference>
<dbReference type="PANTHER" id="PTHR12534:SF0">
    <property type="entry name" value="SMALL RIBOSOMAL SUBUNIT PROTEIN US2M"/>
    <property type="match status" value="1"/>
</dbReference>
<protein>
    <submittedName>
        <fullName evidence="2">Ribosomal protein S2</fullName>
    </submittedName>
</protein>
<dbReference type="Gene3D" id="3.40.50.10490">
    <property type="entry name" value="Glucose-6-phosphate isomerase like protein, domain 1"/>
    <property type="match status" value="1"/>
</dbReference>
<sequence>MQPFLVKDWSSGTLTNIVAEHKIDIIFMLSAKTNNFILQEAKKLSIPVVAVVDTDTNSNLVSFPIWLNDDSIDLHHDLTIFISSIILQANLTNYGLSILDQ</sequence>
<dbReference type="GO" id="GO:0003735">
    <property type="term" value="F:structural constituent of ribosome"/>
    <property type="evidence" value="ECO:0007669"/>
    <property type="project" value="InterPro"/>
</dbReference>
<organism evidence="2">
    <name type="scientific">Teleaulax amphioxeia</name>
    <dbReference type="NCBI Taxonomy" id="77931"/>
    <lineage>
        <taxon>Eukaryota</taxon>
        <taxon>Cryptophyceae</taxon>
        <taxon>Pyrenomonadales</taxon>
        <taxon>Geminigeraceae</taxon>
        <taxon>Teleaulax</taxon>
    </lineage>
</organism>
<reference evidence="2" key="1">
    <citation type="journal article" date="2018" name="BMC Genomics">
        <title>Comparative mitochondrial genomics of cryptophyte algae: gene shuffling and dynamic mobile genetic elements.</title>
        <authorList>
            <person name="Kim J.I."/>
            <person name="Yoon H.S."/>
            <person name="Yi G."/>
            <person name="Shin W."/>
            <person name="Archibald J.M."/>
        </authorList>
    </citation>
    <scope>NUCLEOTIDE SEQUENCE</scope>
    <source>
        <strain evidence="2">HACCP-CR01</strain>
    </source>
</reference>
<dbReference type="SUPFAM" id="SSF52313">
    <property type="entry name" value="Ribosomal protein S2"/>
    <property type="match status" value="1"/>
</dbReference>
<evidence type="ECO:0000313" key="2">
    <source>
        <dbReference type="EMBL" id="AVK94017.1"/>
    </source>
</evidence>
<comment type="similarity">
    <text evidence="1">Belongs to the universal ribosomal protein uS2 family.</text>
</comment>
<dbReference type="AlphaFoldDB" id="A0A2P1E6J8"/>
<keyword evidence="2" id="KW-0687">Ribonucleoprotein</keyword>
<dbReference type="RefSeq" id="YP_009475755.1">
    <property type="nucleotide sequence ID" value="NC_037436.1"/>
</dbReference>
<dbReference type="Pfam" id="PF00318">
    <property type="entry name" value="Ribosomal_S2"/>
    <property type="match status" value="1"/>
</dbReference>
<dbReference type="EMBL" id="MG680944">
    <property type="protein sequence ID" value="AVK94017.1"/>
    <property type="molecule type" value="Genomic_DNA"/>
</dbReference>
<name>A0A2P1E6J8_9CRYP</name>
<keyword evidence="2" id="KW-0496">Mitochondrion</keyword>
<evidence type="ECO:0000256" key="1">
    <source>
        <dbReference type="ARBA" id="ARBA00006242"/>
    </source>
</evidence>
<dbReference type="GeneID" id="36496113"/>
<gene>
    <name evidence="2" type="primary">rps2</name>
    <name evidence="2" type="ORF">TampMt_p002</name>
</gene>
<accession>A0A2P1E6J8</accession>
<dbReference type="InterPro" id="IPR001865">
    <property type="entry name" value="Ribosomal_uS2"/>
</dbReference>
<geneLocation type="mitochondrion" evidence="2"/>
<keyword evidence="2" id="KW-0689">Ribosomal protein</keyword>
<proteinExistence type="inferred from homology"/>
<dbReference type="GO" id="GO:0006412">
    <property type="term" value="P:translation"/>
    <property type="evidence" value="ECO:0007669"/>
    <property type="project" value="InterPro"/>
</dbReference>
<dbReference type="PANTHER" id="PTHR12534">
    <property type="entry name" value="30S RIBOSOMAL PROTEIN S2 PROKARYOTIC AND ORGANELLAR"/>
    <property type="match status" value="1"/>
</dbReference>
<dbReference type="InterPro" id="IPR023591">
    <property type="entry name" value="Ribosomal_uS2_flav_dom_sf"/>
</dbReference>